<name>A0A0F5JAQ1_9BACT</name>
<feature type="domain" description="J" evidence="1">
    <location>
        <begin position="1"/>
        <end position="83"/>
    </location>
</feature>
<dbReference type="InterPro" id="IPR041311">
    <property type="entry name" value="LPD29"/>
</dbReference>
<keyword evidence="3" id="KW-1185">Reference proteome</keyword>
<dbReference type="PATRIC" id="fig|1203610.3.peg.2489"/>
<sequence length="340" mass="39619">MGYFQNINSLAELKKSYRVLALQNHPDKGGSTETMQQINLEFERLYAKWKDDTTVSAAASGYENDYAGASANEYTEYVYNEYRWKGRNYNGQMRGEIVEIIRKWLKETYPRYKFSVTQNGYRSINIYLVKADFEAFTKESGLIYKDINHYHIGTDRTITERAREVMLNVCDFTMSYNYDNSDIMTDYFDTNFYLTLGIGRYDKPYQTELPKLQTKDKLPEVFKHPEGAAHKAIRQALGKARFDFIQSRANAGKLILGEDTYGSKGEHYFWPKQYSSAKTAQKRIDKLTEAGMRCRMTGYNGGCIEFLGYTPETEARLEQERQEYIVAHRQWKAKQQPLAV</sequence>
<gene>
    <name evidence="2" type="ORF">HMPREF1536_02424</name>
</gene>
<evidence type="ECO:0000259" key="1">
    <source>
        <dbReference type="PROSITE" id="PS50076"/>
    </source>
</evidence>
<dbReference type="GeneID" id="86890958"/>
<dbReference type="AlphaFoldDB" id="A0A0F5JAQ1"/>
<dbReference type="InterPro" id="IPR001623">
    <property type="entry name" value="DnaJ_domain"/>
</dbReference>
<accession>A0A0F5JAQ1</accession>
<organism evidence="2 3">
    <name type="scientific">Parabacteroides gordonii MS-1 = DSM 23371</name>
    <dbReference type="NCBI Taxonomy" id="1203610"/>
    <lineage>
        <taxon>Bacteria</taxon>
        <taxon>Pseudomonadati</taxon>
        <taxon>Bacteroidota</taxon>
        <taxon>Bacteroidia</taxon>
        <taxon>Bacteroidales</taxon>
        <taxon>Tannerellaceae</taxon>
        <taxon>Parabacteroides</taxon>
    </lineage>
</organism>
<reference evidence="2 3" key="1">
    <citation type="submission" date="2013-04" db="EMBL/GenBank/DDBJ databases">
        <title>The Genome Sequence of Parabacteroides gordonii DSM 23371.</title>
        <authorList>
            <consortium name="The Broad Institute Genomics Platform"/>
            <person name="Earl A."/>
            <person name="Ward D."/>
            <person name="Feldgarden M."/>
            <person name="Gevers D."/>
            <person name="Martens E."/>
            <person name="Sakamoto M."/>
            <person name="Benno Y."/>
            <person name="Suzuki N."/>
            <person name="Matsunaga N."/>
            <person name="Koshihara K."/>
            <person name="Seki M."/>
            <person name="Komiya H."/>
            <person name="Walker B."/>
            <person name="Young S."/>
            <person name="Zeng Q."/>
            <person name="Gargeya S."/>
            <person name="Fitzgerald M."/>
            <person name="Haas B."/>
            <person name="Abouelleil A."/>
            <person name="Allen A.W."/>
            <person name="Alvarado L."/>
            <person name="Arachchi H.M."/>
            <person name="Berlin A.M."/>
            <person name="Chapman S.B."/>
            <person name="Gainer-Dewar J."/>
            <person name="Goldberg J."/>
            <person name="Griggs A."/>
            <person name="Gujja S."/>
            <person name="Hansen M."/>
            <person name="Howarth C."/>
            <person name="Imamovic A."/>
            <person name="Ireland A."/>
            <person name="Larimer J."/>
            <person name="McCowan C."/>
            <person name="Murphy C."/>
            <person name="Pearson M."/>
            <person name="Poon T.W."/>
            <person name="Priest M."/>
            <person name="Roberts A."/>
            <person name="Saif S."/>
            <person name="Shea T."/>
            <person name="Sisk P."/>
            <person name="Sykes S."/>
            <person name="Wortman J."/>
            <person name="Nusbaum C."/>
            <person name="Birren B."/>
        </authorList>
    </citation>
    <scope>NUCLEOTIDE SEQUENCE [LARGE SCALE GENOMIC DNA]</scope>
    <source>
        <strain evidence="2 3">MS-1</strain>
    </source>
</reference>
<dbReference type="PROSITE" id="PS50076">
    <property type="entry name" value="DNAJ_2"/>
    <property type="match status" value="1"/>
</dbReference>
<dbReference type="InterPro" id="IPR036869">
    <property type="entry name" value="J_dom_sf"/>
</dbReference>
<dbReference type="Pfam" id="PF18847">
    <property type="entry name" value="LPD29"/>
    <property type="match status" value="1"/>
</dbReference>
<dbReference type="CDD" id="cd06257">
    <property type="entry name" value="DnaJ"/>
    <property type="match status" value="1"/>
</dbReference>
<dbReference type="SUPFAM" id="SSF46565">
    <property type="entry name" value="Chaperone J-domain"/>
    <property type="match status" value="1"/>
</dbReference>
<dbReference type="RefSeq" id="WP_028729973.1">
    <property type="nucleotide sequence ID" value="NZ_KE386764.1"/>
</dbReference>
<dbReference type="Proteomes" id="UP000033035">
    <property type="component" value="Unassembled WGS sequence"/>
</dbReference>
<dbReference type="Gene3D" id="1.10.287.110">
    <property type="entry name" value="DnaJ domain"/>
    <property type="match status" value="1"/>
</dbReference>
<evidence type="ECO:0000313" key="2">
    <source>
        <dbReference type="EMBL" id="KKB54971.1"/>
    </source>
</evidence>
<evidence type="ECO:0000313" key="3">
    <source>
        <dbReference type="Proteomes" id="UP000033035"/>
    </source>
</evidence>
<protein>
    <recommendedName>
        <fullName evidence="1">J domain-containing protein</fullName>
    </recommendedName>
</protein>
<dbReference type="EMBL" id="AQHW01000015">
    <property type="protein sequence ID" value="KKB54971.1"/>
    <property type="molecule type" value="Genomic_DNA"/>
</dbReference>
<proteinExistence type="predicted"/>
<comment type="caution">
    <text evidence="2">The sequence shown here is derived from an EMBL/GenBank/DDBJ whole genome shotgun (WGS) entry which is preliminary data.</text>
</comment>
<dbReference type="STRING" id="1203610.HMPREF1536_02424"/>
<dbReference type="HOGENOM" id="CLU_070516_0_0_10"/>